<dbReference type="PANTHER" id="PTHR32102:SF13">
    <property type="entry name" value="THH1_TOM1_TOM3 DOMAIN-CONTAINING PROTEIN"/>
    <property type="match status" value="1"/>
</dbReference>
<feature type="region of interest" description="Disordered" evidence="1">
    <location>
        <begin position="1672"/>
        <end position="1695"/>
    </location>
</feature>
<accession>D3BN46</accession>
<feature type="transmembrane region" description="Helical" evidence="2">
    <location>
        <begin position="1625"/>
        <end position="1647"/>
    </location>
</feature>
<keyword evidence="6" id="KW-1185">Reference proteome</keyword>
<dbReference type="Proteomes" id="UP000001396">
    <property type="component" value="Unassembled WGS sequence"/>
</dbReference>
<feature type="transmembrane region" description="Helical" evidence="2">
    <location>
        <begin position="1549"/>
        <end position="1575"/>
    </location>
</feature>
<dbReference type="InParanoid" id="D3BN46"/>
<feature type="transmembrane region" description="Helical" evidence="2">
    <location>
        <begin position="1497"/>
        <end position="1519"/>
    </location>
</feature>
<keyword evidence="2" id="KW-0472">Membrane</keyword>
<sequence>MNIQRMLVRWWSSTFIILLFLVLAIYIPTPSLAIEVQSSVVSEKSTNVVGLDMNFALMEVTFDSDLYMLQSISCSNFTCETPAIDCTCDYTSTSRCGQTVSGNPSCPACPTNTTAHYGNEEVIYQLCDYVNKPWIPIEANRTYSYENIQGPLAFRYKANTSYCEGIRLYASQEQGSFILFANTDNTETGRMIGYENPYLNNILNICPTDNVDWANVLVWTNDTYFISIIPTTQSISFSLSIFSAPISKPLPTAPKCTDLTTDHKCINDGELITGQSHISEQPNFYTFVVDRPMNLSIGCPALQEDIDFFISDDPSEPYPTAISQNIKWVYNHPVDDYVTLAIGPYENGTKKILYISIVPYYPSNYSCSVTSSAQIWPISIVNNSPSGGTYNIMGTARLLYPDGSVTRSDYWENTRAFFVSYPRVNINPLWPVPYVLESFDLFKKINFFETLQFNDNQNPPKNHTFQAAFILSYREDSLVIHSDINTIVGSKLQFLNTLVDSKGNPVDITVGFQLNNSKCDYDQFNQVLDLIKSTESQIFNSKSYAEVSTLRYMIDIYTLRDAWVGCMGQANDLLQIETVDTNQLSTICTYTPSDPEYQLDPCCNSTRQFFQCCIPRNVTVPTKSFVGVYNNLVDQQCSSYGCTVSILDDYYKSLTDVEDGACAISYADYQEFQSSIANTLRSCKYVYDRISCDNDSMCGNGTTCNLYSRYCEPSRISQDYAYIDCVLNSSSSATIYFLKSQNHWSTVDDLYNSFLSDDCVYHSGNFYRTRYTYETTANISLCYPPPSCVDETCEVEHDVCYDGYYGGYRWTKNQYSPEMCELNTLCPWIECLNDDPTCEQQCNTKTHYCGHCSNNQTFCHYIPDYNSEATCKDKQVCLLPNGDYQVGKTATECAALGRCTQACGKKCVGPSKVCIAPAITQANCVDANVPFANWNSTFGYCYNNYTQAQCTGTKFKWLNCPALASSECKYQVLGNDMCAVEDIPCATEQQCTSKGGSCSDSYFFDPANVLNYPPGIGKCVHGHYAYFSENTLPTCNYENEHDSPRGCFSAVPKVYTKTDCLKLGNNYTWWEQSTNKTTCESYFGCKIPDDAPFSAQNQHRFNEMTEEQCGHCDSNHEWSKMFQWTPARWLPGVLKTVQWLPAAPINVTSWEPAFDLEAFSEAMSNAYYGHVVDLLRSSAMCRMERLQETLSSIACSCSGPGGSQCFTSSAILLGTTQACALDSSIFKFSLGHLIFNPDSVPSSCNSVIVSQISKQLFKATTTTSLSSDFVSYKKPDNYAIYNSHGGLIGSLLNDGIKVQATGVNNYGVCLQAGELSSQFEYYDFATESVNDSSVLVPVDAEITATIREPGSPVMICANFSAPYQSYFPIVRVANWRDVQKEIFDRSATAMIYTLGAIFALNALWGIIQLGMVLYKVIYNIDRFKLVHLLIATVTLFITIRAIYFFMLPSGKLSQSGIADYILVVLPTFIYFTSFSIIVVLWYVIVRSKLSNNILSKFSTMIGVINIILYVLFIIIILVFNFSERKYSNDCGARLVVEQTNTTPQRIVSIFYAVVQAVISLIIGAAFVYLGGSIYLMMKFRKSVTTSESGSEQQQRIFLVTHTCSIGFILHCVFVLILVAANPSNIVFSFVGLIVTEIIPVMSILYSYNQGHLGGIRQSTNTTRMAYITPSKESFTTQRDTSMKSSSTTSMSSMMR</sequence>
<feature type="transmembrane region" description="Helical" evidence="2">
    <location>
        <begin position="1425"/>
        <end position="1445"/>
    </location>
</feature>
<reference evidence="5 6" key="1">
    <citation type="journal article" date="2011" name="Genome Res.">
        <title>Phylogeny-wide analysis of social amoeba genomes highlights ancient origins for complex intercellular communication.</title>
        <authorList>
            <person name="Heidel A.J."/>
            <person name="Lawal H.M."/>
            <person name="Felder M."/>
            <person name="Schilde C."/>
            <person name="Helps N.R."/>
            <person name="Tunggal B."/>
            <person name="Rivero F."/>
            <person name="John U."/>
            <person name="Schleicher M."/>
            <person name="Eichinger L."/>
            <person name="Platzer M."/>
            <person name="Noegel A.A."/>
            <person name="Schaap P."/>
            <person name="Gloeckner G."/>
        </authorList>
    </citation>
    <scope>NUCLEOTIDE SEQUENCE [LARGE SCALE GENOMIC DNA]</scope>
    <source>
        <strain evidence="6">ATCC 26659 / Pp 5 / PN500</strain>
    </source>
</reference>
<feature type="transmembrane region" description="Helical" evidence="2">
    <location>
        <begin position="1596"/>
        <end position="1619"/>
    </location>
</feature>
<organism evidence="5 6">
    <name type="scientific">Heterostelium pallidum (strain ATCC 26659 / Pp 5 / PN500)</name>
    <name type="common">Cellular slime mold</name>
    <name type="synonym">Polysphondylium pallidum</name>
    <dbReference type="NCBI Taxonomy" id="670386"/>
    <lineage>
        <taxon>Eukaryota</taxon>
        <taxon>Amoebozoa</taxon>
        <taxon>Evosea</taxon>
        <taxon>Eumycetozoa</taxon>
        <taxon>Dictyostelia</taxon>
        <taxon>Acytosteliales</taxon>
        <taxon>Acytosteliaceae</taxon>
        <taxon>Heterostelium</taxon>
    </lineage>
</organism>
<keyword evidence="3" id="KW-0732">Signal</keyword>
<evidence type="ECO:0000256" key="2">
    <source>
        <dbReference type="SAM" id="Phobius"/>
    </source>
</evidence>
<feature type="signal peptide" evidence="3">
    <location>
        <begin position="1"/>
        <end position="33"/>
    </location>
</feature>
<comment type="caution">
    <text evidence="5">The sequence shown here is derived from an EMBL/GenBank/DDBJ whole genome shotgun (WGS) entry which is preliminary data.</text>
</comment>
<keyword evidence="2" id="KW-1133">Transmembrane helix</keyword>
<dbReference type="EMBL" id="ADBJ01000043">
    <property type="protein sequence ID" value="EFA77408.1"/>
    <property type="molecule type" value="Genomic_DNA"/>
</dbReference>
<name>D3BN46_HETP5</name>
<dbReference type="Pfam" id="PF06454">
    <property type="entry name" value="THH1_TOM1-3_dom"/>
    <property type="match status" value="1"/>
</dbReference>
<keyword evidence="2" id="KW-0812">Transmembrane</keyword>
<dbReference type="GO" id="GO:0006935">
    <property type="term" value="P:chemotaxis"/>
    <property type="evidence" value="ECO:0007669"/>
    <property type="project" value="TreeGrafter"/>
</dbReference>
<dbReference type="FunCoup" id="D3BN46">
    <property type="interactions" value="70"/>
</dbReference>
<gene>
    <name evidence="5" type="ORF">PPL_12624</name>
</gene>
<feature type="transmembrane region" description="Helical" evidence="2">
    <location>
        <begin position="1389"/>
        <end position="1413"/>
    </location>
</feature>
<dbReference type="GeneID" id="31368091"/>
<evidence type="ECO:0000313" key="6">
    <source>
        <dbReference type="Proteomes" id="UP000001396"/>
    </source>
</evidence>
<feature type="compositionally biased region" description="Low complexity" evidence="1">
    <location>
        <begin position="1682"/>
        <end position="1695"/>
    </location>
</feature>
<feature type="transmembrane region" description="Helical" evidence="2">
    <location>
        <begin position="1457"/>
        <end position="1485"/>
    </location>
</feature>
<evidence type="ECO:0000256" key="3">
    <source>
        <dbReference type="SAM" id="SignalP"/>
    </source>
</evidence>
<proteinExistence type="predicted"/>
<feature type="chain" id="PRO_5003041333" description="THH1/TOM1/TOM3 domain-containing protein" evidence="3">
    <location>
        <begin position="34"/>
        <end position="1695"/>
    </location>
</feature>
<dbReference type="OMA" id="FTEDKSF"/>
<evidence type="ECO:0000259" key="4">
    <source>
        <dbReference type="Pfam" id="PF06454"/>
    </source>
</evidence>
<feature type="domain" description="THH1/TOM1/TOM3" evidence="4">
    <location>
        <begin position="1375"/>
        <end position="1645"/>
    </location>
</feature>
<dbReference type="RefSeq" id="XP_020429537.1">
    <property type="nucleotide sequence ID" value="XM_020583350.1"/>
</dbReference>
<evidence type="ECO:0000313" key="5">
    <source>
        <dbReference type="EMBL" id="EFA77408.1"/>
    </source>
</evidence>
<protein>
    <recommendedName>
        <fullName evidence="4">THH1/TOM1/TOM3 domain-containing protein</fullName>
    </recommendedName>
</protein>
<dbReference type="InterPro" id="IPR009457">
    <property type="entry name" value="THH1/TOM1/TOM3_dom"/>
</dbReference>
<evidence type="ECO:0000256" key="1">
    <source>
        <dbReference type="SAM" id="MobiDB-lite"/>
    </source>
</evidence>
<dbReference type="PANTHER" id="PTHR32102">
    <property type="entry name" value="DUF1084 DOMAIN-CONTAINING PROTEIN-RELATED"/>
    <property type="match status" value="1"/>
</dbReference>